<dbReference type="EMBL" id="CP072110">
    <property type="protein sequence ID" value="QTH63831.1"/>
    <property type="molecule type" value="Genomic_DNA"/>
</dbReference>
<dbReference type="AlphaFoldDB" id="A0A975DB16"/>
<name>A0A975DB16_9GAMM</name>
<evidence type="ECO:0000313" key="2">
    <source>
        <dbReference type="EMBL" id="QTH63831.1"/>
    </source>
</evidence>
<feature type="transmembrane region" description="Helical" evidence="1">
    <location>
        <begin position="28"/>
        <end position="47"/>
    </location>
</feature>
<keyword evidence="1" id="KW-0472">Membrane</keyword>
<keyword evidence="1" id="KW-1133">Transmembrane helix</keyword>
<dbReference type="RefSeq" id="WP_208831886.1">
    <property type="nucleotide sequence ID" value="NZ_CP072110.1"/>
</dbReference>
<feature type="transmembrane region" description="Helical" evidence="1">
    <location>
        <begin position="92"/>
        <end position="110"/>
    </location>
</feature>
<reference evidence="2" key="1">
    <citation type="submission" date="2021-03" db="EMBL/GenBank/DDBJ databases">
        <title>Description of Psychrosphaera ytuae sp. nov. isolated from deep sea sediment of South China Sea.</title>
        <authorList>
            <person name="Zhang J."/>
            <person name="Xu X.-D."/>
        </authorList>
    </citation>
    <scope>NUCLEOTIDE SEQUENCE</scope>
    <source>
        <strain evidence="2">MTZ26</strain>
    </source>
</reference>
<gene>
    <name evidence="2" type="ORF">J1N51_14140</name>
</gene>
<organism evidence="2 3">
    <name type="scientific">Psychrosphaera ytuae</name>
    <dbReference type="NCBI Taxonomy" id="2820710"/>
    <lineage>
        <taxon>Bacteria</taxon>
        <taxon>Pseudomonadati</taxon>
        <taxon>Pseudomonadota</taxon>
        <taxon>Gammaproteobacteria</taxon>
        <taxon>Alteromonadales</taxon>
        <taxon>Pseudoalteromonadaceae</taxon>
        <taxon>Psychrosphaera</taxon>
    </lineage>
</organism>
<dbReference type="KEGG" id="psym:J1N51_14140"/>
<keyword evidence="3" id="KW-1185">Reference proteome</keyword>
<evidence type="ECO:0000256" key="1">
    <source>
        <dbReference type="SAM" id="Phobius"/>
    </source>
</evidence>
<keyword evidence="1" id="KW-0812">Transmembrane</keyword>
<feature type="transmembrane region" description="Helical" evidence="1">
    <location>
        <begin position="68"/>
        <end position="86"/>
    </location>
</feature>
<protein>
    <submittedName>
        <fullName evidence="2">Uncharacterized protein</fullName>
    </submittedName>
</protein>
<evidence type="ECO:0000313" key="3">
    <source>
        <dbReference type="Proteomes" id="UP000682739"/>
    </source>
</evidence>
<sequence>MFPKLIYESLPYAYMSIGVVEINYFETILATMSGVLFFFAGALVWVMRSNARRTDPEKTRKHKESGQFFYELKPFLLIFLGVMVLAYVNNWLVYPLAGIVCLFGVYIMLIRNMHRQKRIKLRNS</sequence>
<proteinExistence type="predicted"/>
<accession>A0A975DB16</accession>
<dbReference type="Proteomes" id="UP000682739">
    <property type="component" value="Chromosome"/>
</dbReference>